<comment type="caution">
    <text evidence="2">The sequence shown here is derived from an EMBL/GenBank/DDBJ whole genome shotgun (WGS) entry which is preliminary data.</text>
</comment>
<accession>A0ABP9K2N5</accession>
<feature type="region of interest" description="Disordered" evidence="1">
    <location>
        <begin position="1"/>
        <end position="33"/>
    </location>
</feature>
<dbReference type="Proteomes" id="UP001500124">
    <property type="component" value="Unassembled WGS sequence"/>
</dbReference>
<dbReference type="EMBL" id="BAABKC010000021">
    <property type="protein sequence ID" value="GAA5050058.1"/>
    <property type="molecule type" value="Genomic_DNA"/>
</dbReference>
<dbReference type="RefSeq" id="WP_345667733.1">
    <property type="nucleotide sequence ID" value="NZ_BAABKC010000021.1"/>
</dbReference>
<evidence type="ECO:0000313" key="2">
    <source>
        <dbReference type="EMBL" id="GAA5050058.1"/>
    </source>
</evidence>
<protein>
    <submittedName>
        <fullName evidence="2">Uncharacterized protein</fullName>
    </submittedName>
</protein>
<feature type="compositionally biased region" description="Basic and acidic residues" evidence="1">
    <location>
        <begin position="1"/>
        <end position="24"/>
    </location>
</feature>
<sequence>MSPLRDGDDRVTVAEPHRHTRAADAPHILPEATLPNGRVLPGVFRGRAPSAICDVGDRARRTARPMAAYGSDGSTP</sequence>
<organism evidence="2 3">
    <name type="scientific">Streptomyces similanensis</name>
    <dbReference type="NCBI Taxonomy" id="1274988"/>
    <lineage>
        <taxon>Bacteria</taxon>
        <taxon>Bacillati</taxon>
        <taxon>Actinomycetota</taxon>
        <taxon>Actinomycetes</taxon>
        <taxon>Kitasatosporales</taxon>
        <taxon>Streptomycetaceae</taxon>
        <taxon>Streptomyces</taxon>
    </lineage>
</organism>
<evidence type="ECO:0000256" key="1">
    <source>
        <dbReference type="SAM" id="MobiDB-lite"/>
    </source>
</evidence>
<proteinExistence type="predicted"/>
<evidence type="ECO:0000313" key="3">
    <source>
        <dbReference type="Proteomes" id="UP001500124"/>
    </source>
</evidence>
<gene>
    <name evidence="2" type="ORF">GCM10023336_17600</name>
</gene>
<name>A0ABP9K2N5_9ACTN</name>
<keyword evidence="3" id="KW-1185">Reference proteome</keyword>
<reference evidence="3" key="1">
    <citation type="journal article" date="2019" name="Int. J. Syst. Evol. Microbiol.">
        <title>The Global Catalogue of Microorganisms (GCM) 10K type strain sequencing project: providing services to taxonomists for standard genome sequencing and annotation.</title>
        <authorList>
            <consortium name="The Broad Institute Genomics Platform"/>
            <consortium name="The Broad Institute Genome Sequencing Center for Infectious Disease"/>
            <person name="Wu L."/>
            <person name="Ma J."/>
        </authorList>
    </citation>
    <scope>NUCLEOTIDE SEQUENCE [LARGE SCALE GENOMIC DNA]</scope>
    <source>
        <strain evidence="3">JCM 18410</strain>
    </source>
</reference>